<comment type="caution">
    <text evidence="1">The sequence shown here is derived from an EMBL/GenBank/DDBJ whole genome shotgun (WGS) entry which is preliminary data.</text>
</comment>
<dbReference type="RefSeq" id="WP_179489215.1">
    <property type="nucleotide sequence ID" value="NZ_JACCCW010000001.1"/>
</dbReference>
<gene>
    <name evidence="1" type="ORF">HDF17_001461</name>
</gene>
<reference evidence="1 2" key="1">
    <citation type="submission" date="2020-07" db="EMBL/GenBank/DDBJ databases">
        <title>Genomic Encyclopedia of Type Strains, Phase IV (KMG-V): Genome sequencing to study the core and pangenomes of soil and plant-associated prokaryotes.</title>
        <authorList>
            <person name="Whitman W."/>
        </authorList>
    </citation>
    <scope>NUCLEOTIDE SEQUENCE [LARGE SCALE GENOMIC DNA]</scope>
    <source>
        <strain evidence="1 2">X4EP2</strain>
    </source>
</reference>
<name>A0A7Y9PFY4_9BACT</name>
<keyword evidence="2" id="KW-1185">Reference proteome</keyword>
<evidence type="ECO:0000313" key="2">
    <source>
        <dbReference type="Proteomes" id="UP000589520"/>
    </source>
</evidence>
<accession>A0A7Y9PFY4</accession>
<dbReference type="AlphaFoldDB" id="A0A7Y9PFY4"/>
<dbReference type="EMBL" id="JACCCW010000001">
    <property type="protein sequence ID" value="NYF79174.1"/>
    <property type="molecule type" value="Genomic_DNA"/>
</dbReference>
<proteinExistence type="predicted"/>
<organism evidence="1 2">
    <name type="scientific">Granulicella arctica</name>
    <dbReference type="NCBI Taxonomy" id="940613"/>
    <lineage>
        <taxon>Bacteria</taxon>
        <taxon>Pseudomonadati</taxon>
        <taxon>Acidobacteriota</taxon>
        <taxon>Terriglobia</taxon>
        <taxon>Terriglobales</taxon>
        <taxon>Acidobacteriaceae</taxon>
        <taxon>Granulicella</taxon>
    </lineage>
</organism>
<sequence length="152" mass="16463">MANPLTFKPAPVDPHLELMRRLNAAPREHAEALLVAYDVLQAAHDQGLLDLLHGAIGAKDTIFATAAKYAKTPEGITGIRNLLEAAKILTALDPAILDRLSKTLATATIEHKLEQKTPSLFQIAKRAASEDGRRALSFMTLLLTHLGRALKS</sequence>
<protein>
    <submittedName>
        <fullName evidence="1">Uncharacterized protein YjgD (DUF1641 family)</fullName>
    </submittedName>
</protein>
<evidence type="ECO:0000313" key="1">
    <source>
        <dbReference type="EMBL" id="NYF79174.1"/>
    </source>
</evidence>
<dbReference type="Proteomes" id="UP000589520">
    <property type="component" value="Unassembled WGS sequence"/>
</dbReference>